<dbReference type="SMART" id="SM00382">
    <property type="entry name" value="AAA"/>
    <property type="match status" value="1"/>
</dbReference>
<dbReference type="OrthoDB" id="9805953at2"/>
<dbReference type="InterPro" id="IPR027417">
    <property type="entry name" value="P-loop_NTPase"/>
</dbReference>
<feature type="domain" description="Sigma-54 factor interaction" evidence="11">
    <location>
        <begin position="121"/>
        <end position="349"/>
    </location>
</feature>
<dbReference type="PANTHER" id="PTHR32071">
    <property type="entry name" value="TRANSCRIPTIONAL REGULATORY PROTEIN"/>
    <property type="match status" value="1"/>
</dbReference>
<dbReference type="KEGG" id="geh:HYN69_15285"/>
<keyword evidence="6" id="KW-0902">Two-component regulatory system</keyword>
<protein>
    <recommendedName>
        <fullName evidence="3">Nif-specific regulatory protein</fullName>
    </recommendedName>
</protein>
<evidence type="ECO:0000256" key="4">
    <source>
        <dbReference type="ARBA" id="ARBA00022741"/>
    </source>
</evidence>
<keyword evidence="13" id="KW-1185">Reference proteome</keyword>
<evidence type="ECO:0000259" key="11">
    <source>
        <dbReference type="PROSITE" id="PS50045"/>
    </source>
</evidence>
<evidence type="ECO:0000256" key="7">
    <source>
        <dbReference type="ARBA" id="ARBA00023015"/>
    </source>
</evidence>
<dbReference type="GO" id="GO:0000160">
    <property type="term" value="P:phosphorelay signal transduction system"/>
    <property type="evidence" value="ECO:0007669"/>
    <property type="project" value="UniProtKB-KW"/>
</dbReference>
<dbReference type="InterPro" id="IPR025944">
    <property type="entry name" value="Sigma_54_int_dom_CS"/>
</dbReference>
<dbReference type="Gene3D" id="3.40.50.300">
    <property type="entry name" value="P-loop containing nucleotide triphosphate hydrolases"/>
    <property type="match status" value="1"/>
</dbReference>
<gene>
    <name evidence="12" type="ORF">HYN69_15285</name>
</gene>
<keyword evidence="8" id="KW-0238">DNA-binding</keyword>
<evidence type="ECO:0000256" key="5">
    <source>
        <dbReference type="ARBA" id="ARBA00022840"/>
    </source>
</evidence>
<organism evidence="12 13">
    <name type="scientific">Paragemmobacter aquarius</name>
    <dbReference type="NCBI Taxonomy" id="2169400"/>
    <lineage>
        <taxon>Bacteria</taxon>
        <taxon>Pseudomonadati</taxon>
        <taxon>Pseudomonadota</taxon>
        <taxon>Alphaproteobacteria</taxon>
        <taxon>Rhodobacterales</taxon>
        <taxon>Paracoccaceae</taxon>
        <taxon>Paragemmobacter</taxon>
    </lineage>
</organism>
<keyword evidence="7" id="KW-0805">Transcription regulation</keyword>
<evidence type="ECO:0000256" key="10">
    <source>
        <dbReference type="ARBA" id="ARBA00023163"/>
    </source>
</evidence>
<dbReference type="Pfam" id="PF25601">
    <property type="entry name" value="AAA_lid_14"/>
    <property type="match status" value="1"/>
</dbReference>
<dbReference type="InterPro" id="IPR058031">
    <property type="entry name" value="AAA_lid_NorR"/>
</dbReference>
<name>A0A2S0UPG3_9RHOB</name>
<accession>A0A2S0UPG3</accession>
<comment type="function">
    <text evidence="1">Required for activation of most nif operons, which are directly involved in nitrogen fixation.</text>
</comment>
<evidence type="ECO:0000256" key="6">
    <source>
        <dbReference type="ARBA" id="ARBA00023012"/>
    </source>
</evidence>
<dbReference type="InterPro" id="IPR003593">
    <property type="entry name" value="AAA+_ATPase"/>
</dbReference>
<dbReference type="PANTHER" id="PTHR32071:SF21">
    <property type="entry name" value="TRANSCRIPTIONAL REGULATORY PROTEIN FLGR"/>
    <property type="match status" value="1"/>
</dbReference>
<dbReference type="EMBL" id="CP028918">
    <property type="protein sequence ID" value="AWB49682.1"/>
    <property type="molecule type" value="Genomic_DNA"/>
</dbReference>
<evidence type="ECO:0000256" key="2">
    <source>
        <dbReference type="ARBA" id="ARBA00011135"/>
    </source>
</evidence>
<dbReference type="Pfam" id="PF00158">
    <property type="entry name" value="Sigma54_activat"/>
    <property type="match status" value="1"/>
</dbReference>
<sequence>MATIHLIDECFEAAGALALLLGRRRVAVERGARPVQGVQVLAVSAAYELKAGGPRGVADLARACGAKCIVVVTEGAAAFALAEEMGGRLLRVSLPVTGQVALRDSGLLMLADILGGQVQAMVAADPATGQLIDLAARVARTDVTVFINGPTGSGKEVLARQVHAASRRANAPFVAINCAAIPENMLEAILFGHEKGAFTGASTANKGIIRAAEGGTLMLDEVSEMPMGLQSKLLRVLQERRLTPIGSQTEVAVDIRIIATSNRDMPEEVRARRFREDLFYRLNVFPLATRALCERPDDIPVLAAAMVRRHTPAGSALPMLSAEAITVLMSHDWPGNVRELENVIQRALVMHEDGVIQPVDLLINASAPSAMLALARAV</sequence>
<evidence type="ECO:0000256" key="3">
    <source>
        <dbReference type="ARBA" id="ARBA00015308"/>
    </source>
</evidence>
<dbReference type="SUPFAM" id="SSF52540">
    <property type="entry name" value="P-loop containing nucleoside triphosphate hydrolases"/>
    <property type="match status" value="1"/>
</dbReference>
<proteinExistence type="predicted"/>
<dbReference type="GO" id="GO:0005524">
    <property type="term" value="F:ATP binding"/>
    <property type="evidence" value="ECO:0007669"/>
    <property type="project" value="UniProtKB-KW"/>
</dbReference>
<dbReference type="Gene3D" id="1.10.8.60">
    <property type="match status" value="1"/>
</dbReference>
<keyword evidence="5" id="KW-0067">ATP-binding</keyword>
<evidence type="ECO:0000256" key="9">
    <source>
        <dbReference type="ARBA" id="ARBA00023159"/>
    </source>
</evidence>
<evidence type="ECO:0000313" key="13">
    <source>
        <dbReference type="Proteomes" id="UP000244496"/>
    </source>
</evidence>
<dbReference type="AlphaFoldDB" id="A0A2S0UPG3"/>
<comment type="subunit">
    <text evidence="2">Interacts with sigma-54.</text>
</comment>
<dbReference type="RefSeq" id="WP_108436499.1">
    <property type="nucleotide sequence ID" value="NZ_CP028918.1"/>
</dbReference>
<dbReference type="GO" id="GO:0006355">
    <property type="term" value="P:regulation of DNA-templated transcription"/>
    <property type="evidence" value="ECO:0007669"/>
    <property type="project" value="InterPro"/>
</dbReference>
<reference evidence="12 13" key="1">
    <citation type="submission" date="2018-04" db="EMBL/GenBank/DDBJ databases">
        <title>Genome sequencing of Gemmobacter.</title>
        <authorList>
            <person name="Yi H."/>
            <person name="Baek M.-G."/>
        </authorList>
    </citation>
    <scope>NUCLEOTIDE SEQUENCE [LARGE SCALE GENOMIC DNA]</scope>
    <source>
        <strain evidence="12 13">HYN0069</strain>
    </source>
</reference>
<dbReference type="FunFam" id="3.40.50.300:FF:000006">
    <property type="entry name" value="DNA-binding transcriptional regulator NtrC"/>
    <property type="match status" value="1"/>
</dbReference>
<evidence type="ECO:0000256" key="1">
    <source>
        <dbReference type="ARBA" id="ARBA00002167"/>
    </source>
</evidence>
<dbReference type="PROSITE" id="PS00676">
    <property type="entry name" value="SIGMA54_INTERACT_2"/>
    <property type="match status" value="1"/>
</dbReference>
<dbReference type="InterPro" id="IPR002078">
    <property type="entry name" value="Sigma_54_int"/>
</dbReference>
<keyword evidence="10" id="KW-0804">Transcription</keyword>
<dbReference type="GO" id="GO:0003677">
    <property type="term" value="F:DNA binding"/>
    <property type="evidence" value="ECO:0007669"/>
    <property type="project" value="UniProtKB-KW"/>
</dbReference>
<dbReference type="CDD" id="cd00009">
    <property type="entry name" value="AAA"/>
    <property type="match status" value="1"/>
</dbReference>
<dbReference type="Proteomes" id="UP000244496">
    <property type="component" value="Chromosome"/>
</dbReference>
<keyword evidence="4" id="KW-0547">Nucleotide-binding</keyword>
<dbReference type="InterPro" id="IPR025943">
    <property type="entry name" value="Sigma_54_int_dom_ATP-bd_2"/>
</dbReference>
<dbReference type="PROSITE" id="PS00688">
    <property type="entry name" value="SIGMA54_INTERACT_3"/>
    <property type="match status" value="1"/>
</dbReference>
<evidence type="ECO:0000313" key="12">
    <source>
        <dbReference type="EMBL" id="AWB49682.1"/>
    </source>
</evidence>
<evidence type="ECO:0000256" key="8">
    <source>
        <dbReference type="ARBA" id="ARBA00023125"/>
    </source>
</evidence>
<dbReference type="PROSITE" id="PS50045">
    <property type="entry name" value="SIGMA54_INTERACT_4"/>
    <property type="match status" value="1"/>
</dbReference>
<keyword evidence="9" id="KW-0010">Activator</keyword>